<dbReference type="EMBL" id="JACHIW010000001">
    <property type="protein sequence ID" value="MBB5152904.1"/>
    <property type="molecule type" value="Genomic_DNA"/>
</dbReference>
<name>A0A840PY72_9PSEU</name>
<protein>
    <submittedName>
        <fullName evidence="1">Uncharacterized protein</fullName>
    </submittedName>
</protein>
<sequence length="192" mass="21651">MRSWLKWGLPLAIVVLLGAAGGGMLLAQYVYRDPSSQPLDQTSPPAVQTVKSALGIIYTPDAAAHPDRQTVQLLLDDHFRSINMKSYDLWKSTVVPAKWRELPREKWFDNYGTTRDFDWTVQRIDPAPDKSLLVLLTFRSNQAKEDAPPELPETCVTWNVAYPVVVDPETGNGLRLDTSKLPNSALFRRCQQ</sequence>
<evidence type="ECO:0000313" key="2">
    <source>
        <dbReference type="Proteomes" id="UP000584374"/>
    </source>
</evidence>
<proteinExistence type="predicted"/>
<organism evidence="1 2">
    <name type="scientific">Saccharopolyspora phatthalungensis</name>
    <dbReference type="NCBI Taxonomy" id="664693"/>
    <lineage>
        <taxon>Bacteria</taxon>
        <taxon>Bacillati</taxon>
        <taxon>Actinomycetota</taxon>
        <taxon>Actinomycetes</taxon>
        <taxon>Pseudonocardiales</taxon>
        <taxon>Pseudonocardiaceae</taxon>
        <taxon>Saccharopolyspora</taxon>
    </lineage>
</organism>
<accession>A0A840PY72</accession>
<evidence type="ECO:0000313" key="1">
    <source>
        <dbReference type="EMBL" id="MBB5152904.1"/>
    </source>
</evidence>
<gene>
    <name evidence="1" type="ORF">BJ970_000438</name>
</gene>
<reference evidence="1 2" key="1">
    <citation type="submission" date="2020-08" db="EMBL/GenBank/DDBJ databases">
        <title>Sequencing the genomes of 1000 actinobacteria strains.</title>
        <authorList>
            <person name="Klenk H.-P."/>
        </authorList>
    </citation>
    <scope>NUCLEOTIDE SEQUENCE [LARGE SCALE GENOMIC DNA]</scope>
    <source>
        <strain evidence="1 2">DSM 45584</strain>
    </source>
</reference>
<dbReference type="Proteomes" id="UP000584374">
    <property type="component" value="Unassembled WGS sequence"/>
</dbReference>
<keyword evidence="2" id="KW-1185">Reference proteome</keyword>
<dbReference type="RefSeq" id="WP_184722951.1">
    <property type="nucleotide sequence ID" value="NZ_JACHIW010000001.1"/>
</dbReference>
<dbReference type="AlphaFoldDB" id="A0A840PY72"/>
<comment type="caution">
    <text evidence="1">The sequence shown here is derived from an EMBL/GenBank/DDBJ whole genome shotgun (WGS) entry which is preliminary data.</text>
</comment>